<accession>A0AA39Q8G2</accession>
<sequence>MFGFNLRRSLNEHFAQTSHRIHVEQLRALSVEQALLAEELQSDIREHAIAAYELACTLYDIADYGPHVEETFLYLEASIGIFRRLHTLHMNVPPSFASEIGLLPMADASKKRFELKSDVNDIDFAIDILETMHAATDSVHIIASKDLALCPTSKFQVVPSLGLLDRALEILDSLLELPIDVLDNRDHASVLHIKGFISWYRFLHLQSQGIVEEALLYDTIEYHVQARSLDSLRYDDTYRDELNLSEVLLALFRANIIRGVNYGLKEAAQVTRANVQQLPPDHPHQDVLNLHMGEILQHGDDWKTYENGAIIHDYRGMTQSVSAPIVQPIQASENLCTHALVYGNVDDEDAKQAFQTAIGLLYQQTYIECDPESRHSWLNSIATVFSCDGAAWALRKGDIGQAVEWLEQGRSILWLQLVQFNRPFETIIRDSLPDELRRRAMDIANRMDRSEWGNVIAQVDLAKQWETVIAEIR</sequence>
<dbReference type="EMBL" id="JAUEPU010000012">
    <property type="protein sequence ID" value="KAK0497896.1"/>
    <property type="molecule type" value="Genomic_DNA"/>
</dbReference>
<dbReference type="Proteomes" id="UP001175228">
    <property type="component" value="Unassembled WGS sequence"/>
</dbReference>
<organism evidence="1 2">
    <name type="scientific">Armillaria luteobubalina</name>
    <dbReference type="NCBI Taxonomy" id="153913"/>
    <lineage>
        <taxon>Eukaryota</taxon>
        <taxon>Fungi</taxon>
        <taxon>Dikarya</taxon>
        <taxon>Basidiomycota</taxon>
        <taxon>Agaricomycotina</taxon>
        <taxon>Agaricomycetes</taxon>
        <taxon>Agaricomycetidae</taxon>
        <taxon>Agaricales</taxon>
        <taxon>Marasmiineae</taxon>
        <taxon>Physalacriaceae</taxon>
        <taxon>Armillaria</taxon>
    </lineage>
</organism>
<evidence type="ECO:0000313" key="1">
    <source>
        <dbReference type="EMBL" id="KAK0497896.1"/>
    </source>
</evidence>
<gene>
    <name evidence="1" type="ORF">EDD18DRAFT_124474</name>
</gene>
<dbReference type="AlphaFoldDB" id="A0AA39Q8G2"/>
<keyword evidence="2" id="KW-1185">Reference proteome</keyword>
<reference evidence="1" key="1">
    <citation type="submission" date="2023-06" db="EMBL/GenBank/DDBJ databases">
        <authorList>
            <consortium name="Lawrence Berkeley National Laboratory"/>
            <person name="Ahrendt S."/>
            <person name="Sahu N."/>
            <person name="Indic B."/>
            <person name="Wong-Bajracharya J."/>
            <person name="Merenyi Z."/>
            <person name="Ke H.-M."/>
            <person name="Monk M."/>
            <person name="Kocsube S."/>
            <person name="Drula E."/>
            <person name="Lipzen A."/>
            <person name="Balint B."/>
            <person name="Henrissat B."/>
            <person name="Andreopoulos B."/>
            <person name="Martin F.M."/>
            <person name="Harder C.B."/>
            <person name="Rigling D."/>
            <person name="Ford K.L."/>
            <person name="Foster G.D."/>
            <person name="Pangilinan J."/>
            <person name="Papanicolaou A."/>
            <person name="Barry K."/>
            <person name="LaButti K."/>
            <person name="Viragh M."/>
            <person name="Koriabine M."/>
            <person name="Yan M."/>
            <person name="Riley R."/>
            <person name="Champramary S."/>
            <person name="Plett K.L."/>
            <person name="Tsai I.J."/>
            <person name="Slot J."/>
            <person name="Sipos G."/>
            <person name="Plett J."/>
            <person name="Nagy L.G."/>
            <person name="Grigoriev I.V."/>
        </authorList>
    </citation>
    <scope>NUCLEOTIDE SEQUENCE</scope>
    <source>
        <strain evidence="1">HWK02</strain>
    </source>
</reference>
<comment type="caution">
    <text evidence="1">The sequence shown here is derived from an EMBL/GenBank/DDBJ whole genome shotgun (WGS) entry which is preliminary data.</text>
</comment>
<evidence type="ECO:0000313" key="2">
    <source>
        <dbReference type="Proteomes" id="UP001175228"/>
    </source>
</evidence>
<protein>
    <submittedName>
        <fullName evidence="1">Uncharacterized protein</fullName>
    </submittedName>
</protein>
<proteinExistence type="predicted"/>
<name>A0AA39Q8G2_9AGAR</name>